<proteinExistence type="predicted"/>
<organism evidence="1 2">
    <name type="scientific">Leptotrichia trevisanii</name>
    <dbReference type="NCBI Taxonomy" id="109328"/>
    <lineage>
        <taxon>Bacteria</taxon>
        <taxon>Fusobacteriati</taxon>
        <taxon>Fusobacteriota</taxon>
        <taxon>Fusobacteriia</taxon>
        <taxon>Fusobacteriales</taxon>
        <taxon>Leptotrichiaceae</taxon>
        <taxon>Leptotrichia</taxon>
    </lineage>
</organism>
<accession>A0A510KID2</accession>
<reference evidence="1 2" key="1">
    <citation type="submission" date="2019-07" db="EMBL/GenBank/DDBJ databases">
        <title>Complete Genome Sequence of Leptotrichia trevisanii Strain JMUB3935.</title>
        <authorList>
            <person name="Watanabe S."/>
            <person name="Cui L."/>
        </authorList>
    </citation>
    <scope>NUCLEOTIDE SEQUENCE [LARGE SCALE GENOMIC DNA]</scope>
    <source>
        <strain evidence="1 2">JMUB3935</strain>
    </source>
</reference>
<sequence length="475" mass="54954">MPNEIETIKNYPLSEKMTKFENILLNTGLPYENIIASIEERESIMNQLPILVDKIPLEQKREAVYLSRFYAAAAIGLFDASLNYIWNEVIIRLREKIEYYGLDTFFDNAVNTKVREHYKSKEDLSGIKDRVLLDTCKKLELLSDIVYRKLCHILDMRNQIGASHPNSYDINHYELLGWLKTCVTEVINDKPSKSAIKSKEIIENIKTHNEPLDDITLASFEKAVKNLSSSMASNLLTSLFGLYIKNTTNNDIRNNILEISKLIWKYCKIETKYDIGEKETLYRNNLDEEKRNLTHTFLEKCDGLSFLNITDKGLQLSNLCDNLNSIHSSWNNYYNEPPCAREIMKYIKISDDIPEDREQKLIRTILTCRIGNEVSFGTGVSEGAVPYYNSFLKLLSKKQIILLLEILPDILNSISKDNGTKSKNVKEILELIKSPILGDRINEILDYMLNFPTLSKVYNDNKFKDLCKYIINYND</sequence>
<name>A0A510KID2_9FUSO</name>
<protein>
    <submittedName>
        <fullName evidence="1">Uncharacterized protein</fullName>
    </submittedName>
</protein>
<dbReference type="EMBL" id="AP019840">
    <property type="protein sequence ID" value="BBM51440.1"/>
    <property type="molecule type" value="Genomic_DNA"/>
</dbReference>
<evidence type="ECO:0000313" key="2">
    <source>
        <dbReference type="Proteomes" id="UP000321378"/>
    </source>
</evidence>
<dbReference type="RefSeq" id="WP_146995942.1">
    <property type="nucleotide sequence ID" value="NZ_AP019840.1"/>
</dbReference>
<gene>
    <name evidence="1" type="ORF">JMUB3935_0407</name>
</gene>
<evidence type="ECO:0000313" key="1">
    <source>
        <dbReference type="EMBL" id="BBM51440.1"/>
    </source>
</evidence>
<dbReference type="AlphaFoldDB" id="A0A510KID2"/>
<dbReference type="Proteomes" id="UP000321378">
    <property type="component" value="Chromosome"/>
</dbReference>